<dbReference type="GO" id="GO:0046872">
    <property type="term" value="F:metal ion binding"/>
    <property type="evidence" value="ECO:0007669"/>
    <property type="project" value="UniProtKB-KW"/>
</dbReference>
<evidence type="ECO:0000259" key="3">
    <source>
        <dbReference type="Pfam" id="PF13359"/>
    </source>
</evidence>
<gene>
    <name evidence="4" type="ORF">NEMVEDRAFT_v1g46218</name>
</gene>
<dbReference type="STRING" id="45351.A7S432"/>
<organism evidence="4 5">
    <name type="scientific">Nematostella vectensis</name>
    <name type="common">Starlet sea anemone</name>
    <dbReference type="NCBI Taxonomy" id="45351"/>
    <lineage>
        <taxon>Eukaryota</taxon>
        <taxon>Metazoa</taxon>
        <taxon>Cnidaria</taxon>
        <taxon>Anthozoa</taxon>
        <taxon>Hexacorallia</taxon>
        <taxon>Actiniaria</taxon>
        <taxon>Edwardsiidae</taxon>
        <taxon>Nematostella</taxon>
    </lineage>
</organism>
<protein>
    <recommendedName>
        <fullName evidence="3">DDE Tnp4 domain-containing protein</fullName>
    </recommendedName>
</protein>
<accession>A7S432</accession>
<dbReference type="OMA" id="WRTIENI"/>
<feature type="non-terminal residue" evidence="4">
    <location>
        <position position="132"/>
    </location>
</feature>
<dbReference type="AlphaFoldDB" id="A7S432"/>
<reference evidence="4 5" key="1">
    <citation type="journal article" date="2007" name="Science">
        <title>Sea anemone genome reveals ancestral eumetazoan gene repertoire and genomic organization.</title>
        <authorList>
            <person name="Putnam N.H."/>
            <person name="Srivastava M."/>
            <person name="Hellsten U."/>
            <person name="Dirks B."/>
            <person name="Chapman J."/>
            <person name="Salamov A."/>
            <person name="Terry A."/>
            <person name="Shapiro H."/>
            <person name="Lindquist E."/>
            <person name="Kapitonov V.V."/>
            <person name="Jurka J."/>
            <person name="Genikhovich G."/>
            <person name="Grigoriev I.V."/>
            <person name="Lucas S.M."/>
            <person name="Steele R.E."/>
            <person name="Finnerty J.R."/>
            <person name="Technau U."/>
            <person name="Martindale M.Q."/>
            <person name="Rokhsar D.S."/>
        </authorList>
    </citation>
    <scope>NUCLEOTIDE SEQUENCE [LARGE SCALE GENOMIC DNA]</scope>
    <source>
        <strain evidence="5">CH2 X CH6</strain>
    </source>
</reference>
<name>A7S432_NEMVE</name>
<comment type="cofactor">
    <cofactor evidence="1">
        <name>a divalent metal cation</name>
        <dbReference type="ChEBI" id="CHEBI:60240"/>
    </cofactor>
</comment>
<dbReference type="EMBL" id="DS469576">
    <property type="protein sequence ID" value="EDO41509.1"/>
    <property type="molecule type" value="Genomic_DNA"/>
</dbReference>
<dbReference type="HOGENOM" id="CLU_018552_7_2_1"/>
<dbReference type="PhylomeDB" id="A7S432"/>
<dbReference type="Proteomes" id="UP000001593">
    <property type="component" value="Unassembled WGS sequence"/>
</dbReference>
<evidence type="ECO:0000313" key="5">
    <source>
        <dbReference type="Proteomes" id="UP000001593"/>
    </source>
</evidence>
<feature type="domain" description="DDE Tnp4" evidence="3">
    <location>
        <begin position="8"/>
        <end position="132"/>
    </location>
</feature>
<sequence>PNCIGAGDGKHVVMECPLNSGSNYFNYKGTFSLVLLAYGDARYCFTAVDIGQYGKCNDSGAFSDSVLGYKFGNNSFNIPPPAPLHGFCSEDGKAPFVTVVDEGLALRKYQMRPHPGRGLTEKKAIFNYRLSR</sequence>
<feature type="non-terminal residue" evidence="4">
    <location>
        <position position="1"/>
    </location>
</feature>
<proteinExistence type="predicted"/>
<evidence type="ECO:0000256" key="2">
    <source>
        <dbReference type="ARBA" id="ARBA00022723"/>
    </source>
</evidence>
<dbReference type="eggNOG" id="KOG4585">
    <property type="taxonomic scope" value="Eukaryota"/>
</dbReference>
<dbReference type="InterPro" id="IPR027806">
    <property type="entry name" value="HARBI1_dom"/>
</dbReference>
<evidence type="ECO:0000256" key="1">
    <source>
        <dbReference type="ARBA" id="ARBA00001968"/>
    </source>
</evidence>
<dbReference type="InParanoid" id="A7S432"/>
<evidence type="ECO:0000313" key="4">
    <source>
        <dbReference type="EMBL" id="EDO41509.1"/>
    </source>
</evidence>
<keyword evidence="5" id="KW-1185">Reference proteome</keyword>
<dbReference type="Pfam" id="PF13359">
    <property type="entry name" value="DDE_Tnp_4"/>
    <property type="match status" value="1"/>
</dbReference>
<keyword evidence="2" id="KW-0479">Metal-binding</keyword>